<evidence type="ECO:0000256" key="6">
    <source>
        <dbReference type="ARBA" id="ARBA00022968"/>
    </source>
</evidence>
<evidence type="ECO:0000256" key="8">
    <source>
        <dbReference type="ARBA" id="ARBA00023034"/>
    </source>
</evidence>
<evidence type="ECO:0000256" key="9">
    <source>
        <dbReference type="ARBA" id="ARBA00023136"/>
    </source>
</evidence>
<keyword evidence="5 10" id="KW-0812">Transmembrane</keyword>
<organism evidence="11 12">
    <name type="scientific">[Candida] anglica</name>
    <dbReference type="NCBI Taxonomy" id="148631"/>
    <lineage>
        <taxon>Eukaryota</taxon>
        <taxon>Fungi</taxon>
        <taxon>Dikarya</taxon>
        <taxon>Ascomycota</taxon>
        <taxon>Saccharomycotina</taxon>
        <taxon>Pichiomycetes</taxon>
        <taxon>Debaryomycetaceae</taxon>
        <taxon>Kurtzmaniella</taxon>
    </lineage>
</organism>
<evidence type="ECO:0000256" key="5">
    <source>
        <dbReference type="ARBA" id="ARBA00022692"/>
    </source>
</evidence>
<evidence type="ECO:0000256" key="3">
    <source>
        <dbReference type="ARBA" id="ARBA00009105"/>
    </source>
</evidence>
<accession>A0ABP0EKQ2</accession>
<name>A0ABP0EKQ2_9ASCO</name>
<dbReference type="Proteomes" id="UP001497600">
    <property type="component" value="Chromosome H"/>
</dbReference>
<evidence type="ECO:0000256" key="1">
    <source>
        <dbReference type="ARBA" id="ARBA00004323"/>
    </source>
</evidence>
<dbReference type="EMBL" id="OZ004260">
    <property type="protein sequence ID" value="CAK7921428.1"/>
    <property type="molecule type" value="Genomic_DNA"/>
</dbReference>
<evidence type="ECO:0000256" key="4">
    <source>
        <dbReference type="ARBA" id="ARBA00022679"/>
    </source>
</evidence>
<dbReference type="InterPro" id="IPR022751">
    <property type="entry name" value="Alpha_mannosyltransferase"/>
</dbReference>
<evidence type="ECO:0000256" key="7">
    <source>
        <dbReference type="ARBA" id="ARBA00022989"/>
    </source>
</evidence>
<keyword evidence="8" id="KW-0333">Golgi apparatus</keyword>
<dbReference type="PANTHER" id="PTHR31646:SF1">
    <property type="entry name" value="ALPHA-1,2-MANNOSYLTRANSFERASE MNN2"/>
    <property type="match status" value="1"/>
</dbReference>
<gene>
    <name evidence="11" type="primary">MNN22</name>
    <name evidence="11" type="ORF">CAAN4_H14092</name>
</gene>
<dbReference type="PANTHER" id="PTHR31646">
    <property type="entry name" value="ALPHA-1,2-MANNOSYLTRANSFERASE MNN2"/>
    <property type="match status" value="1"/>
</dbReference>
<reference evidence="11 12" key="1">
    <citation type="submission" date="2024-01" db="EMBL/GenBank/DDBJ databases">
        <authorList>
            <consortium name="Genoscope - CEA"/>
            <person name="William W."/>
        </authorList>
    </citation>
    <scope>NUCLEOTIDE SEQUENCE [LARGE SCALE GENOMIC DNA]</scope>
    <source>
        <strain evidence="11 12">29B2s-10</strain>
    </source>
</reference>
<keyword evidence="7 10" id="KW-1133">Transmembrane helix</keyword>
<evidence type="ECO:0000256" key="10">
    <source>
        <dbReference type="SAM" id="Phobius"/>
    </source>
</evidence>
<dbReference type="SUPFAM" id="SSF53448">
    <property type="entry name" value="Nucleotide-diphospho-sugar transferases"/>
    <property type="match status" value="1"/>
</dbReference>
<feature type="transmembrane region" description="Helical" evidence="10">
    <location>
        <begin position="20"/>
        <end position="42"/>
    </location>
</feature>
<comment type="pathway">
    <text evidence="2">Protein modification; protein glycosylation.</text>
</comment>
<dbReference type="Pfam" id="PF11051">
    <property type="entry name" value="Mannosyl_trans3"/>
    <property type="match status" value="1"/>
</dbReference>
<dbReference type="InterPro" id="IPR029044">
    <property type="entry name" value="Nucleotide-diphossugar_trans"/>
</dbReference>
<keyword evidence="9 10" id="KW-0472">Membrane</keyword>
<keyword evidence="6" id="KW-0735">Signal-anchor</keyword>
<keyword evidence="12" id="KW-1185">Reference proteome</keyword>
<protein>
    <submittedName>
        <fullName evidence="11">Alpha-1,2-mannosyltransferase Mnn22p</fullName>
    </submittedName>
</protein>
<comment type="similarity">
    <text evidence="3">Belongs to the MNN1/MNT family.</text>
</comment>
<comment type="subcellular location">
    <subcellularLocation>
        <location evidence="1">Golgi apparatus membrane</location>
        <topology evidence="1">Single-pass type II membrane protein</topology>
    </subcellularLocation>
</comment>
<evidence type="ECO:0000313" key="12">
    <source>
        <dbReference type="Proteomes" id="UP001497600"/>
    </source>
</evidence>
<evidence type="ECO:0000256" key="2">
    <source>
        <dbReference type="ARBA" id="ARBA00004922"/>
    </source>
</evidence>
<sequence>MSRASNLYVKARIFRRRHKLLLTASLIVTIVLVLIGCTKGQLSEELTSGIESTINNPDSASSSASSSFLAGLLGTIFMAFQKKKTIPFAETGAAQQNEFQSIIKATSSSPLRSMSDETKLKLIIESHKRIDPDNKNLKKGHKFYEQVFDVLTKAKPKMEKPLDKYLTRNRIYHARYQYSPEDEDNEVVFSEKYLSQFLQLDDEELKIMTDSHKYVVDNLKNEAPDGLYKGNGIVFVGGGKFNWLTLLSIKSIRAIGSELPIEVLIPEMDEYEPDLCARVFPALKARCIYLPHVLSDGYSPIADIKFYGYQYKALAIMLSSFENILLLDSDNIPVYPPDYLFDSEPFVSRGLIVWPDFWKRATSPDYYRIAGIKVDDKQLLPKYNEKTGQYEQIEQDKQSKLNLNETPLHQRIGGIPDPTSESGQLMISKKTHMKALLLALYYNMYGPNHYYPLFSQGSDGEGDKETFLAATVALKRPFYQVSKFLNAFGYFNTKSEFIGTGMGQYDPAEDYTVNMKRNNLKGKSEVEISKILEKDSLLSKGPRILFVHANFPKLNPWLLKKERKIINEDDERLRLYGTGMKLRTGYDFETVQWSNMKFLLCELKIDLKAYQEVDRDELCAEINDHLKFLKSTIDTLE</sequence>
<proteinExistence type="inferred from homology"/>
<keyword evidence="4" id="KW-0808">Transferase</keyword>
<evidence type="ECO:0000313" key="11">
    <source>
        <dbReference type="EMBL" id="CAK7921428.1"/>
    </source>
</evidence>